<gene>
    <name evidence="2" type="ORF">DZ858_10280</name>
</gene>
<comment type="caution">
    <text evidence="2">The sequence shown here is derived from an EMBL/GenBank/DDBJ whole genome shotgun (WGS) entry which is preliminary data.</text>
</comment>
<dbReference type="RefSeq" id="WP_117159459.1">
    <property type="nucleotide sequence ID" value="NZ_QVID01000001.1"/>
</dbReference>
<dbReference type="Proteomes" id="UP000261082">
    <property type="component" value="Unassembled WGS sequence"/>
</dbReference>
<dbReference type="Gene3D" id="2.40.160.20">
    <property type="match status" value="1"/>
</dbReference>
<evidence type="ECO:0000313" key="2">
    <source>
        <dbReference type="EMBL" id="RFN60400.1"/>
    </source>
</evidence>
<protein>
    <submittedName>
        <fullName evidence="2">Deacylase</fullName>
    </submittedName>
</protein>
<evidence type="ECO:0000313" key="3">
    <source>
        <dbReference type="Proteomes" id="UP000261082"/>
    </source>
</evidence>
<dbReference type="InterPro" id="IPR018550">
    <property type="entry name" value="Lipid-A_deacylase-rel"/>
</dbReference>
<dbReference type="AlphaFoldDB" id="A0A3E1QE16"/>
<organism evidence="2 3">
    <name type="scientific">Marixanthomonas ophiurae</name>
    <dbReference type="NCBI Taxonomy" id="387659"/>
    <lineage>
        <taxon>Bacteria</taxon>
        <taxon>Pseudomonadati</taxon>
        <taxon>Bacteroidota</taxon>
        <taxon>Flavobacteriia</taxon>
        <taxon>Flavobacteriales</taxon>
        <taxon>Flavobacteriaceae</taxon>
        <taxon>Marixanthomonas</taxon>
    </lineage>
</organism>
<reference evidence="2 3" key="1">
    <citation type="journal article" date="2007" name="Int. J. Syst. Evol. Microbiol.">
        <title>Marixanthomonas ophiurae gen. nov., sp. nov., a marine bacterium of the family Flavobacteriaceae isolated from a deep-sea brittle star.</title>
        <authorList>
            <person name="Romanenko L.A."/>
            <person name="Uchino M."/>
            <person name="Frolova G.M."/>
            <person name="Mikhailov V.V."/>
        </authorList>
    </citation>
    <scope>NUCLEOTIDE SEQUENCE [LARGE SCALE GENOMIC DNA]</scope>
    <source>
        <strain evidence="2 3">KMM 3046</strain>
    </source>
</reference>
<keyword evidence="3" id="KW-1185">Reference proteome</keyword>
<accession>A0A3E1QE16</accession>
<feature type="chain" id="PRO_5017793469" evidence="1">
    <location>
        <begin position="19"/>
        <end position="428"/>
    </location>
</feature>
<dbReference type="Pfam" id="PF09411">
    <property type="entry name" value="PagL"/>
    <property type="match status" value="1"/>
</dbReference>
<evidence type="ECO:0000256" key="1">
    <source>
        <dbReference type="SAM" id="SignalP"/>
    </source>
</evidence>
<keyword evidence="1" id="KW-0732">Signal</keyword>
<sequence length="428" mass="48367">MKKTTLATFLLISSYLFAQQTDSDNPTSNFIVSPEILLGITADANSYFPDHGLQTQAIISFGWEHDNNPQEWAQRLKGPRTGISVGYTDFGNTENLGSAISVLPFIEFNAFRSKSLTIQVGTGASYFTEKYDPITNPNNEAVTTDFTWSFKLFSHYKVFSTKKINWRAGIGYSHHSNGHTRLPNQGFNSFLVGVSADIKNNAEPTFYSEEKKPVFSTSRYSYLALRSGYGLQVLAKPFNDKKGVYVVSGEYGKVFNNTYKVGIGAYYRFYRHYYDYITNNESLVQDGREFDSFKENATWSASNIGVFINGEVLLNHFGINLQIGFNLHKPAYNIDWRINQGWDVVPREIPENSVIVLGEFGTKFKLKKLISSRLGLKYYLIGTRKAPKNNFFIGASINSNLGQADFTELSFGYVHSFSFKKEKPLSTK</sequence>
<proteinExistence type="predicted"/>
<feature type="signal peptide" evidence="1">
    <location>
        <begin position="1"/>
        <end position="18"/>
    </location>
</feature>
<dbReference type="EMBL" id="QVID01000001">
    <property type="protein sequence ID" value="RFN60400.1"/>
    <property type="molecule type" value="Genomic_DNA"/>
</dbReference>
<name>A0A3E1QE16_9FLAO</name>
<dbReference type="OrthoDB" id="627554at2"/>